<evidence type="ECO:0000256" key="3">
    <source>
        <dbReference type="ARBA" id="ARBA00022475"/>
    </source>
</evidence>
<dbReference type="InterPro" id="IPR003439">
    <property type="entry name" value="ABC_transporter-like_ATP-bd"/>
</dbReference>
<keyword evidence="14" id="KW-1185">Reference proteome</keyword>
<feature type="transmembrane region" description="Helical" evidence="10">
    <location>
        <begin position="356"/>
        <end position="377"/>
    </location>
</feature>
<feature type="transmembrane region" description="Helical" evidence="10">
    <location>
        <begin position="270"/>
        <end position="290"/>
    </location>
</feature>
<evidence type="ECO:0000256" key="2">
    <source>
        <dbReference type="ARBA" id="ARBA00022448"/>
    </source>
</evidence>
<dbReference type="Proteomes" id="UP000557688">
    <property type="component" value="Unassembled WGS sequence"/>
</dbReference>
<evidence type="ECO:0000256" key="6">
    <source>
        <dbReference type="ARBA" id="ARBA00022840"/>
    </source>
</evidence>
<dbReference type="PROSITE" id="PS50893">
    <property type="entry name" value="ABC_TRANSPORTER_2"/>
    <property type="match status" value="1"/>
</dbReference>
<feature type="transmembrane region" description="Helical" evidence="10">
    <location>
        <begin position="159"/>
        <end position="180"/>
    </location>
</feature>
<dbReference type="GO" id="GO:0034040">
    <property type="term" value="F:ATPase-coupled lipid transmembrane transporter activity"/>
    <property type="evidence" value="ECO:0007669"/>
    <property type="project" value="TreeGrafter"/>
</dbReference>
<feature type="compositionally biased region" description="Polar residues" evidence="9">
    <location>
        <begin position="1"/>
        <end position="11"/>
    </location>
</feature>
<dbReference type="GO" id="GO:0005886">
    <property type="term" value="C:plasma membrane"/>
    <property type="evidence" value="ECO:0007669"/>
    <property type="project" value="UniProtKB-SubCell"/>
</dbReference>
<keyword evidence="3" id="KW-1003">Cell membrane</keyword>
<dbReference type="Gene3D" id="3.40.50.300">
    <property type="entry name" value="P-loop containing nucleotide triphosphate hydrolases"/>
    <property type="match status" value="1"/>
</dbReference>
<dbReference type="Pfam" id="PF00664">
    <property type="entry name" value="ABC_membrane"/>
    <property type="match status" value="1"/>
</dbReference>
<feature type="compositionally biased region" description="Pro residues" evidence="9">
    <location>
        <begin position="51"/>
        <end position="73"/>
    </location>
</feature>
<feature type="region of interest" description="Disordered" evidence="9">
    <location>
        <begin position="1"/>
        <end position="80"/>
    </location>
</feature>
<dbReference type="FunFam" id="3.40.50.300:FF:000221">
    <property type="entry name" value="Multidrug ABC transporter ATP-binding protein"/>
    <property type="match status" value="1"/>
</dbReference>
<protein>
    <submittedName>
        <fullName evidence="13">ATP-binding cassette subfamily B protein</fullName>
    </submittedName>
</protein>
<evidence type="ECO:0000256" key="4">
    <source>
        <dbReference type="ARBA" id="ARBA00022692"/>
    </source>
</evidence>
<dbReference type="InterPro" id="IPR036640">
    <property type="entry name" value="ABC1_TM_sf"/>
</dbReference>
<evidence type="ECO:0000259" key="12">
    <source>
        <dbReference type="PROSITE" id="PS50929"/>
    </source>
</evidence>
<evidence type="ECO:0000256" key="5">
    <source>
        <dbReference type="ARBA" id="ARBA00022741"/>
    </source>
</evidence>
<keyword evidence="7 10" id="KW-1133">Transmembrane helix</keyword>
<evidence type="ECO:0000256" key="1">
    <source>
        <dbReference type="ARBA" id="ARBA00004651"/>
    </source>
</evidence>
<dbReference type="Gene3D" id="1.20.1560.10">
    <property type="entry name" value="ABC transporter type 1, transmembrane domain"/>
    <property type="match status" value="1"/>
</dbReference>
<evidence type="ECO:0000256" key="8">
    <source>
        <dbReference type="ARBA" id="ARBA00023136"/>
    </source>
</evidence>
<name>A0A839V0U5_9PROT</name>
<comment type="caution">
    <text evidence="13">The sequence shown here is derived from an EMBL/GenBank/DDBJ whole genome shotgun (WGS) entry which is preliminary data.</text>
</comment>
<keyword evidence="5" id="KW-0547">Nucleotide-binding</keyword>
<dbReference type="InterPro" id="IPR027417">
    <property type="entry name" value="P-loop_NTPase"/>
</dbReference>
<dbReference type="GO" id="GO:0140359">
    <property type="term" value="F:ABC-type transporter activity"/>
    <property type="evidence" value="ECO:0007669"/>
    <property type="project" value="InterPro"/>
</dbReference>
<dbReference type="GO" id="GO:0005524">
    <property type="term" value="F:ATP binding"/>
    <property type="evidence" value="ECO:0007669"/>
    <property type="project" value="UniProtKB-KW"/>
</dbReference>
<feature type="domain" description="ABC transmembrane type-1" evidence="12">
    <location>
        <begin position="114"/>
        <end position="413"/>
    </location>
</feature>
<dbReference type="InterPro" id="IPR003593">
    <property type="entry name" value="AAA+_ATPase"/>
</dbReference>
<evidence type="ECO:0000256" key="10">
    <source>
        <dbReference type="SAM" id="Phobius"/>
    </source>
</evidence>
<dbReference type="SUPFAM" id="SSF52540">
    <property type="entry name" value="P-loop containing nucleoside triphosphate hydrolases"/>
    <property type="match status" value="1"/>
</dbReference>
<dbReference type="PROSITE" id="PS00211">
    <property type="entry name" value="ABC_TRANSPORTER_1"/>
    <property type="match status" value="1"/>
</dbReference>
<keyword evidence="2" id="KW-0813">Transport</keyword>
<evidence type="ECO:0000259" key="11">
    <source>
        <dbReference type="PROSITE" id="PS50893"/>
    </source>
</evidence>
<feature type="compositionally biased region" description="Basic and acidic residues" evidence="9">
    <location>
        <begin position="13"/>
        <end position="24"/>
    </location>
</feature>
<accession>A0A839V0U5</accession>
<dbReference type="PANTHER" id="PTHR24221:SF654">
    <property type="entry name" value="ATP-BINDING CASSETTE SUB-FAMILY B MEMBER 6"/>
    <property type="match status" value="1"/>
</dbReference>
<reference evidence="13 14" key="1">
    <citation type="submission" date="2020-08" db="EMBL/GenBank/DDBJ databases">
        <title>Genomic Encyclopedia of Type Strains, Phase III (KMG-III): the genomes of soil and plant-associated and newly described type strains.</title>
        <authorList>
            <person name="Whitman W."/>
        </authorList>
    </citation>
    <scope>NUCLEOTIDE SEQUENCE [LARGE SCALE GENOMIC DNA]</scope>
    <source>
        <strain evidence="13 14">CECT 8088</strain>
    </source>
</reference>
<dbReference type="InterPro" id="IPR011527">
    <property type="entry name" value="ABC1_TM_dom"/>
</dbReference>
<evidence type="ECO:0000313" key="14">
    <source>
        <dbReference type="Proteomes" id="UP000557688"/>
    </source>
</evidence>
<feature type="transmembrane region" description="Helical" evidence="10">
    <location>
        <begin position="109"/>
        <end position="132"/>
    </location>
</feature>
<gene>
    <name evidence="13" type="ORF">FHR90_002134</name>
</gene>
<feature type="transmembrane region" description="Helical" evidence="10">
    <location>
        <begin position="244"/>
        <end position="264"/>
    </location>
</feature>
<dbReference type="PANTHER" id="PTHR24221">
    <property type="entry name" value="ATP-BINDING CASSETTE SUB-FAMILY B"/>
    <property type="match status" value="1"/>
</dbReference>
<dbReference type="SUPFAM" id="SSF90123">
    <property type="entry name" value="ABC transporter transmembrane region"/>
    <property type="match status" value="1"/>
</dbReference>
<dbReference type="InterPro" id="IPR017871">
    <property type="entry name" value="ABC_transporter-like_CS"/>
</dbReference>
<feature type="domain" description="ABC transporter" evidence="11">
    <location>
        <begin position="448"/>
        <end position="683"/>
    </location>
</feature>
<dbReference type="GO" id="GO:0016887">
    <property type="term" value="F:ATP hydrolysis activity"/>
    <property type="evidence" value="ECO:0007669"/>
    <property type="project" value="InterPro"/>
</dbReference>
<dbReference type="SMART" id="SM00382">
    <property type="entry name" value="AAA"/>
    <property type="match status" value="1"/>
</dbReference>
<dbReference type="PROSITE" id="PS50929">
    <property type="entry name" value="ABC_TM1F"/>
    <property type="match status" value="1"/>
</dbReference>
<keyword evidence="4 10" id="KW-0812">Transmembrane</keyword>
<evidence type="ECO:0000256" key="7">
    <source>
        <dbReference type="ARBA" id="ARBA00022989"/>
    </source>
</evidence>
<evidence type="ECO:0000256" key="9">
    <source>
        <dbReference type="SAM" id="MobiDB-lite"/>
    </source>
</evidence>
<dbReference type="EMBL" id="JACHXV010000007">
    <property type="protein sequence ID" value="MBB3174293.1"/>
    <property type="molecule type" value="Genomic_DNA"/>
</dbReference>
<organism evidence="13 14">
    <name type="scientific">Endobacter medicaginis</name>
    <dbReference type="NCBI Taxonomy" id="1181271"/>
    <lineage>
        <taxon>Bacteria</taxon>
        <taxon>Pseudomonadati</taxon>
        <taxon>Pseudomonadota</taxon>
        <taxon>Alphaproteobacteria</taxon>
        <taxon>Acetobacterales</taxon>
        <taxon>Acetobacteraceae</taxon>
        <taxon>Endobacter</taxon>
    </lineage>
</organism>
<keyword evidence="8 10" id="KW-0472">Membrane</keyword>
<evidence type="ECO:0000313" key="13">
    <source>
        <dbReference type="EMBL" id="MBB3174293.1"/>
    </source>
</evidence>
<sequence length="692" mass="75076">MTSPTQESSMAASHDDTPRAHEPDAGSSPPPGLMPGQGMVTDGHHREPDPGDPPPIVQGPAVPLPPDTPPPAPESRSETDRITLSSAELVAIAGRPISFMWAYVRRRPLAHFCILLSVLCAVGCAVGSSYAVNRLVDTLKIAQNYGAQGSPEARSVQGALHGAMFGVWSTTAFLALLITLDNLSWRVGGFISTRTFVQVTGDVRRDLFRHLLGHAPSYFAERMPGTLASRISATAQSMFTVENLITWNVMPPCLNVGFSILLMITVSPLMAGTLVVLAAALSFLMFRLAAAGRPLHHAYATEAAQVDGELLDVINNMPLVRVFGAFRRERNRFAARLEGEMTSRSRSLRYLERLRLIHAVLTALLTAGLLAWAVLLWQSGQATVGDVVMVTTLGFNILHGTRDLAVALVETIQYVARLSEALTTLLTPHDMVDATDAVGFDHVPNGSVVFDHVTYSYPGAPKPVLEEFDLDIRPGTRVGLVGRSGSGKTTVLQLLQRMRFIQGGAIRIDGQDIARLTEDALRSAISVVPQDVSMFHRSVMDNIRYGKPEATDAEVMAAAEAAGCREFIEAMSEGFDTEVGDRGVKLSGGQRQRLAIARAFLRNSPILLLDEATSALDSESEFKVQEALNRLMQGRTVIAVAHRLSTLRDFDRIVVMQSGKILQDGPPEVLERTPGPYRDLLSRQAMNLEAVE</sequence>
<dbReference type="RefSeq" id="WP_246330197.1">
    <property type="nucleotide sequence ID" value="NZ_JABXXQ010000057.1"/>
</dbReference>
<dbReference type="InterPro" id="IPR039421">
    <property type="entry name" value="Type_1_exporter"/>
</dbReference>
<keyword evidence="6 13" id="KW-0067">ATP-binding</keyword>
<comment type="subcellular location">
    <subcellularLocation>
        <location evidence="1">Cell membrane</location>
        <topology evidence="1">Multi-pass membrane protein</topology>
    </subcellularLocation>
</comment>
<proteinExistence type="predicted"/>
<dbReference type="Pfam" id="PF00005">
    <property type="entry name" value="ABC_tran"/>
    <property type="match status" value="1"/>
</dbReference>
<dbReference type="AlphaFoldDB" id="A0A839V0U5"/>